<protein>
    <submittedName>
        <fullName evidence="1">Uncharacterized protein</fullName>
    </submittedName>
</protein>
<reference evidence="1" key="1">
    <citation type="submission" date="2018-11" db="EMBL/GenBank/DDBJ databases">
        <authorList>
            <consortium name="Genoscope - CEA"/>
            <person name="William W."/>
        </authorList>
    </citation>
    <scope>NUCLEOTIDE SEQUENCE</scope>
</reference>
<gene>
    <name evidence="1" type="ORF">BOLC5T32185H</name>
</gene>
<dbReference type="AlphaFoldDB" id="A0A3P6EXF8"/>
<accession>A0A3P6EXF8</accession>
<sequence length="194" mass="22089">MAILELVRGRFGYLSVSSTNIDESFFFFYLFIGAAPYEGCLRTLVEGIKPFVVRLGVKMLTICFPMRHLRFKTYFGISYLLISCLEMLETSVLGLGQDLGLLLVLGGAMTNSAYVSRYSFNLIPYRFKVRDRFSAYTTCMGVSAYDCLVLQDGVFIEEDIFVEKCFFKHLRRLAMLKIGFSFVCRVSCSKCSRA</sequence>
<evidence type="ECO:0000313" key="1">
    <source>
        <dbReference type="EMBL" id="VDD44638.1"/>
    </source>
</evidence>
<proteinExistence type="predicted"/>
<name>A0A3P6EXF8_BRAOL</name>
<dbReference type="EMBL" id="LR031877">
    <property type="protein sequence ID" value="VDD44638.1"/>
    <property type="molecule type" value="Genomic_DNA"/>
</dbReference>
<organism evidence="1">
    <name type="scientific">Brassica oleracea</name>
    <name type="common">Wild cabbage</name>
    <dbReference type="NCBI Taxonomy" id="3712"/>
    <lineage>
        <taxon>Eukaryota</taxon>
        <taxon>Viridiplantae</taxon>
        <taxon>Streptophyta</taxon>
        <taxon>Embryophyta</taxon>
        <taxon>Tracheophyta</taxon>
        <taxon>Spermatophyta</taxon>
        <taxon>Magnoliopsida</taxon>
        <taxon>eudicotyledons</taxon>
        <taxon>Gunneridae</taxon>
        <taxon>Pentapetalae</taxon>
        <taxon>rosids</taxon>
        <taxon>malvids</taxon>
        <taxon>Brassicales</taxon>
        <taxon>Brassicaceae</taxon>
        <taxon>Brassiceae</taxon>
        <taxon>Brassica</taxon>
    </lineage>
</organism>